<evidence type="ECO:0000313" key="17">
    <source>
        <dbReference type="EMBL" id="KAF9604884.1"/>
    </source>
</evidence>
<feature type="compositionally biased region" description="Basic and acidic residues" evidence="13">
    <location>
        <begin position="33"/>
        <end position="44"/>
    </location>
</feature>
<comment type="caution">
    <text evidence="17">The sequence shown here is derived from an EMBL/GenBank/DDBJ whole genome shotgun (WGS) entry which is preliminary data.</text>
</comment>
<dbReference type="CDD" id="cd23134">
    <property type="entry name" value="RING-HC_ITT1-like"/>
    <property type="match status" value="1"/>
</dbReference>
<dbReference type="PROSITE" id="PS51873">
    <property type="entry name" value="TRIAD"/>
    <property type="match status" value="1"/>
</dbReference>
<keyword evidence="10" id="KW-0833">Ubl conjugation pathway</keyword>
<dbReference type="InterPro" id="IPR044066">
    <property type="entry name" value="TRIAD_supradom"/>
</dbReference>
<dbReference type="SMART" id="SM00184">
    <property type="entry name" value="RING"/>
    <property type="match status" value="2"/>
</dbReference>
<dbReference type="InterPro" id="IPR002867">
    <property type="entry name" value="IBR_dom"/>
</dbReference>
<dbReference type="PROSITE" id="PS50908">
    <property type="entry name" value="RWD"/>
    <property type="match status" value="1"/>
</dbReference>
<feature type="region of interest" description="Disordered" evidence="13">
    <location>
        <begin position="1"/>
        <end position="44"/>
    </location>
</feature>
<dbReference type="Gene3D" id="1.20.120.1750">
    <property type="match status" value="1"/>
</dbReference>
<keyword evidence="6" id="KW-0808">Transferase</keyword>
<reference evidence="17 18" key="1">
    <citation type="submission" date="2020-10" db="EMBL/GenBank/DDBJ databases">
        <title>The Coptis chinensis genome and diversification of protoberbering-type alkaloids.</title>
        <authorList>
            <person name="Wang B."/>
            <person name="Shu S."/>
            <person name="Song C."/>
            <person name="Liu Y."/>
        </authorList>
    </citation>
    <scope>NUCLEOTIDE SEQUENCE [LARGE SCALE GENOMIC DNA]</scope>
    <source>
        <strain evidence="17">HL-2020</strain>
        <tissue evidence="17">Leaf</tissue>
    </source>
</reference>
<dbReference type="InterPro" id="IPR001841">
    <property type="entry name" value="Znf_RING"/>
</dbReference>
<dbReference type="GO" id="GO:0008270">
    <property type="term" value="F:zinc ion binding"/>
    <property type="evidence" value="ECO:0007669"/>
    <property type="project" value="UniProtKB-KW"/>
</dbReference>
<evidence type="ECO:0000256" key="9">
    <source>
        <dbReference type="ARBA" id="ARBA00022771"/>
    </source>
</evidence>
<evidence type="ECO:0000259" key="16">
    <source>
        <dbReference type="PROSITE" id="PS51873"/>
    </source>
</evidence>
<comment type="catalytic activity">
    <reaction evidence="1">
        <text>[E2 ubiquitin-conjugating enzyme]-S-ubiquitinyl-L-cysteine + [acceptor protein]-L-lysine = [E2 ubiquitin-conjugating enzyme]-L-cysteine + [acceptor protein]-N(6)-ubiquitinyl-L-lysine.</text>
        <dbReference type="EC" id="2.3.2.31"/>
    </reaction>
</comment>
<evidence type="ECO:0000256" key="10">
    <source>
        <dbReference type="ARBA" id="ARBA00022786"/>
    </source>
</evidence>
<proteinExistence type="inferred from homology"/>
<feature type="compositionally biased region" description="Polar residues" evidence="13">
    <location>
        <begin position="16"/>
        <end position="32"/>
    </location>
</feature>
<evidence type="ECO:0000256" key="5">
    <source>
        <dbReference type="ARBA" id="ARBA00012251"/>
    </source>
</evidence>
<dbReference type="InterPro" id="IPR006575">
    <property type="entry name" value="RWD_dom"/>
</dbReference>
<evidence type="ECO:0000256" key="13">
    <source>
        <dbReference type="SAM" id="MobiDB-lite"/>
    </source>
</evidence>
<keyword evidence="11" id="KW-0862">Zinc</keyword>
<evidence type="ECO:0000313" key="18">
    <source>
        <dbReference type="Proteomes" id="UP000631114"/>
    </source>
</evidence>
<keyword evidence="7" id="KW-0479">Metal-binding</keyword>
<dbReference type="OrthoDB" id="1431934at2759"/>
<feature type="domain" description="RING-type" evidence="16">
    <location>
        <begin position="240"/>
        <end position="485"/>
    </location>
</feature>
<dbReference type="PROSITE" id="PS50089">
    <property type="entry name" value="ZF_RING_2"/>
    <property type="match status" value="1"/>
</dbReference>
<comment type="cofactor">
    <cofactor evidence="2">
        <name>Zn(2+)</name>
        <dbReference type="ChEBI" id="CHEBI:29105"/>
    </cofactor>
</comment>
<feature type="compositionally biased region" description="Basic and acidic residues" evidence="13">
    <location>
        <begin position="1"/>
        <end position="11"/>
    </location>
</feature>
<dbReference type="PANTHER" id="PTHR11685">
    <property type="entry name" value="RBR FAMILY RING FINGER AND IBR DOMAIN-CONTAINING"/>
    <property type="match status" value="1"/>
</dbReference>
<evidence type="ECO:0000256" key="4">
    <source>
        <dbReference type="ARBA" id="ARBA00005884"/>
    </source>
</evidence>
<dbReference type="SMART" id="SM00591">
    <property type="entry name" value="RWD"/>
    <property type="match status" value="1"/>
</dbReference>
<dbReference type="InterPro" id="IPR013083">
    <property type="entry name" value="Znf_RING/FYVE/PHD"/>
</dbReference>
<evidence type="ECO:0000256" key="6">
    <source>
        <dbReference type="ARBA" id="ARBA00022679"/>
    </source>
</evidence>
<name>A0A835LVK5_9MAGN</name>
<keyword evidence="8" id="KW-0677">Repeat</keyword>
<evidence type="ECO:0000256" key="11">
    <source>
        <dbReference type="ARBA" id="ARBA00022833"/>
    </source>
</evidence>
<comment type="similarity">
    <text evidence="4">Belongs to the RBR family. Ariadne subfamily.</text>
</comment>
<evidence type="ECO:0000256" key="1">
    <source>
        <dbReference type="ARBA" id="ARBA00001798"/>
    </source>
</evidence>
<dbReference type="CDD" id="cd20341">
    <property type="entry name" value="BRcat_RBR_RNF14"/>
    <property type="match status" value="1"/>
</dbReference>
<dbReference type="GO" id="GO:0061630">
    <property type="term" value="F:ubiquitin protein ligase activity"/>
    <property type="evidence" value="ECO:0007669"/>
    <property type="project" value="UniProtKB-EC"/>
</dbReference>
<keyword evidence="9 12" id="KW-0863">Zinc-finger</keyword>
<dbReference type="PROSITE" id="PS00518">
    <property type="entry name" value="ZF_RING_1"/>
    <property type="match status" value="1"/>
</dbReference>
<dbReference type="SUPFAM" id="SSF54495">
    <property type="entry name" value="UBC-like"/>
    <property type="match status" value="1"/>
</dbReference>
<evidence type="ECO:0000256" key="7">
    <source>
        <dbReference type="ARBA" id="ARBA00022723"/>
    </source>
</evidence>
<keyword evidence="18" id="KW-1185">Reference proteome</keyword>
<dbReference type="EMBL" id="JADFTS010000005">
    <property type="protein sequence ID" value="KAF9604884.1"/>
    <property type="molecule type" value="Genomic_DNA"/>
</dbReference>
<evidence type="ECO:0000256" key="8">
    <source>
        <dbReference type="ARBA" id="ARBA00022737"/>
    </source>
</evidence>
<dbReference type="InterPro" id="IPR031127">
    <property type="entry name" value="E3_UB_ligase_RBR"/>
</dbReference>
<evidence type="ECO:0000259" key="14">
    <source>
        <dbReference type="PROSITE" id="PS50089"/>
    </source>
</evidence>
<dbReference type="SMART" id="SM00647">
    <property type="entry name" value="IBR"/>
    <property type="match status" value="2"/>
</dbReference>
<gene>
    <name evidence="17" type="ORF">IFM89_011166</name>
</gene>
<dbReference type="GO" id="GO:0016567">
    <property type="term" value="P:protein ubiquitination"/>
    <property type="evidence" value="ECO:0007669"/>
    <property type="project" value="InterPro"/>
</dbReference>
<dbReference type="InterPro" id="IPR016135">
    <property type="entry name" value="UBQ-conjugating_enzyme/RWD"/>
</dbReference>
<dbReference type="Pfam" id="PF01485">
    <property type="entry name" value="IBR"/>
    <property type="match status" value="1"/>
</dbReference>
<dbReference type="EC" id="2.3.2.31" evidence="5"/>
<dbReference type="Gene3D" id="3.30.40.10">
    <property type="entry name" value="Zinc/RING finger domain, C3HC4 (zinc finger)"/>
    <property type="match status" value="1"/>
</dbReference>
<evidence type="ECO:0000256" key="3">
    <source>
        <dbReference type="ARBA" id="ARBA00003976"/>
    </source>
</evidence>
<dbReference type="Pfam" id="PF05773">
    <property type="entry name" value="RWD"/>
    <property type="match status" value="1"/>
</dbReference>
<dbReference type="InterPro" id="IPR017907">
    <property type="entry name" value="Znf_RING_CS"/>
</dbReference>
<dbReference type="SUPFAM" id="SSF57850">
    <property type="entry name" value="RING/U-box"/>
    <property type="match status" value="4"/>
</dbReference>
<evidence type="ECO:0000256" key="2">
    <source>
        <dbReference type="ARBA" id="ARBA00001947"/>
    </source>
</evidence>
<feature type="domain" description="RING-type" evidence="14">
    <location>
        <begin position="244"/>
        <end position="289"/>
    </location>
</feature>
<dbReference type="CDD" id="cd23821">
    <property type="entry name" value="RWD_IMPACT"/>
    <property type="match status" value="1"/>
</dbReference>
<sequence>MMKEKGKKEKSSSSSRQNPNSSTTILPISNNNKHVEGKQDEDSKLCLQVKSSSTSVGPKEELVEEEGVDEIYIHIETLDELTISAKLRSFNANVKSGGKLTSPIAPAQPVNEFLYAFKVQHLPPIVLTCLLPKSYPSHQPPCFTIFVQWLNSERSSNLCHMLDSFWTDKPGQEVIYQWVDWLHSSSLSHLGFDKEIALGPYNMPDAGDRRAFSGSVSPEVDMPSMLKYNDDKCVEVFCENLHECCICFSEHAGTEFIRLPCKHFFCWKCMETYSRIHVKEGTVYKLVCPDAECDGMVPPGLLKRLLARDDFEHWESLLLQKTLDSMSDVVYCPRCETACLEDGDGHAQCLKCFFSFCILCSEQRHVGTTCMGPEKRLQTLMELKELRDLKEEQSYEIQELNNEILSLKIIFCDAKQCPSCNIAISRIEGCNRMQCRNCGQIQVDDNNHMVCLACQKHYCYLCRKSFEESSQHYTLKDCRQQHTAE</sequence>
<evidence type="ECO:0000259" key="15">
    <source>
        <dbReference type="PROSITE" id="PS50908"/>
    </source>
</evidence>
<dbReference type="AlphaFoldDB" id="A0A835LVK5"/>
<comment type="function">
    <text evidence="3">Might act as an E3 ubiquitin-protein ligase, or as part of E3 complex, which accepts ubiquitin from specific E2 ubiquitin-conjugating enzymes and then transfers it to substrates.</text>
</comment>
<dbReference type="FunFam" id="3.30.40.10:FF:000358">
    <property type="entry name" value="RBR-type E3 ubiquitin transferase"/>
    <property type="match status" value="1"/>
</dbReference>
<organism evidence="17 18">
    <name type="scientific">Coptis chinensis</name>
    <dbReference type="NCBI Taxonomy" id="261450"/>
    <lineage>
        <taxon>Eukaryota</taxon>
        <taxon>Viridiplantae</taxon>
        <taxon>Streptophyta</taxon>
        <taxon>Embryophyta</taxon>
        <taxon>Tracheophyta</taxon>
        <taxon>Spermatophyta</taxon>
        <taxon>Magnoliopsida</taxon>
        <taxon>Ranunculales</taxon>
        <taxon>Ranunculaceae</taxon>
        <taxon>Coptidoideae</taxon>
        <taxon>Coptis</taxon>
    </lineage>
</organism>
<protein>
    <recommendedName>
        <fullName evidence="5">RBR-type E3 ubiquitin transferase</fullName>
        <ecNumber evidence="5">2.3.2.31</ecNumber>
    </recommendedName>
</protein>
<accession>A0A835LVK5</accession>
<feature type="domain" description="RWD" evidence="15">
    <location>
        <begin position="63"/>
        <end position="189"/>
    </location>
</feature>
<evidence type="ECO:0000256" key="12">
    <source>
        <dbReference type="PROSITE-ProRule" id="PRU00175"/>
    </source>
</evidence>
<dbReference type="Gene3D" id="3.10.110.10">
    <property type="entry name" value="Ubiquitin Conjugating Enzyme"/>
    <property type="match status" value="1"/>
</dbReference>
<dbReference type="Proteomes" id="UP000631114">
    <property type="component" value="Unassembled WGS sequence"/>
</dbReference>